<dbReference type="InterPro" id="IPR049279">
    <property type="entry name" value="DUF3108-like"/>
</dbReference>
<dbReference type="Pfam" id="PF21347">
    <property type="entry name" value="DUF3108_like"/>
    <property type="match status" value="1"/>
</dbReference>
<evidence type="ECO:0000313" key="2">
    <source>
        <dbReference type="EMBL" id="ABG60580.1"/>
    </source>
</evidence>
<proteinExistence type="predicted"/>
<sequence>MRAGILPALFLFIYSSFHPSPMKKILSVCICICSICYLVKAQQQCENVLYTFKEGATHEFSDYNKKGKQAGHTTFILSDISAGDSVLTGQLKKTSYDEKDKQLASADLTLKCRNGEALIDMESVVSEKQLESYRNGEFRIINQDLLLFPNVLEVGAKLNNGKLSAELDSDGTKVGKLLYEITERLVQAKESVTVPAGTFDCYKISTKVHSITTIAGVNLNYDYVLIEWYAYGIGLVRSETYKKGTLETYSTLTKLSK</sequence>
<feature type="domain" description="DUF3108" evidence="1">
    <location>
        <begin position="53"/>
        <end position="252"/>
    </location>
</feature>
<reference evidence="2 3" key="1">
    <citation type="journal article" date="2007" name="Appl. Environ. Microbiol.">
        <title>Genome sequence of the cellulolytic gliding bacterium Cytophaga hutchinsonii.</title>
        <authorList>
            <person name="Xie G."/>
            <person name="Bruce D.C."/>
            <person name="Challacombe J.F."/>
            <person name="Chertkov O."/>
            <person name="Detter J.C."/>
            <person name="Gilna P."/>
            <person name="Han C.S."/>
            <person name="Lucas S."/>
            <person name="Misra M."/>
            <person name="Myers G.L."/>
            <person name="Richardson P."/>
            <person name="Tapia R."/>
            <person name="Thayer N."/>
            <person name="Thompson L.S."/>
            <person name="Brettin T.S."/>
            <person name="Henrissat B."/>
            <person name="Wilson D.B."/>
            <person name="McBride M.J."/>
        </authorList>
    </citation>
    <scope>NUCLEOTIDE SEQUENCE [LARGE SCALE GENOMIC DNA]</scope>
    <source>
        <strain evidence="3">ATCC 33406 / DSM 1761 / CIP 103989 / NBRC 15051 / NCIMB 9469 / D465</strain>
    </source>
</reference>
<name>A0A6N4SVU5_CYTH3</name>
<dbReference type="Proteomes" id="UP000001822">
    <property type="component" value="Chromosome"/>
</dbReference>
<dbReference type="KEGG" id="chu:CHU_3344"/>
<evidence type="ECO:0000259" key="1">
    <source>
        <dbReference type="Pfam" id="PF21347"/>
    </source>
</evidence>
<protein>
    <recommendedName>
        <fullName evidence="1">DUF3108 domain-containing protein</fullName>
    </recommendedName>
</protein>
<organism evidence="2 3">
    <name type="scientific">Cytophaga hutchinsonii (strain ATCC 33406 / DSM 1761 / CIP 103989 / NBRC 15051 / NCIMB 9469 / D465)</name>
    <dbReference type="NCBI Taxonomy" id="269798"/>
    <lineage>
        <taxon>Bacteria</taxon>
        <taxon>Pseudomonadati</taxon>
        <taxon>Bacteroidota</taxon>
        <taxon>Cytophagia</taxon>
        <taxon>Cytophagales</taxon>
        <taxon>Cytophagaceae</taxon>
        <taxon>Cytophaga</taxon>
    </lineage>
</organism>
<evidence type="ECO:0000313" key="3">
    <source>
        <dbReference type="Proteomes" id="UP000001822"/>
    </source>
</evidence>
<accession>A0A6N4SVU5</accession>
<dbReference type="AlphaFoldDB" id="A0A6N4SVU5"/>
<gene>
    <name evidence="2" type="ordered locus">CHU_3344</name>
</gene>
<dbReference type="EMBL" id="CP000383">
    <property type="protein sequence ID" value="ABG60580.1"/>
    <property type="molecule type" value="Genomic_DNA"/>
</dbReference>
<keyword evidence="3" id="KW-1185">Reference proteome</keyword>
<dbReference type="Gene3D" id="2.40.360.20">
    <property type="match status" value="1"/>
</dbReference>